<dbReference type="InterPro" id="IPR018114">
    <property type="entry name" value="TRYPSIN_HIS"/>
</dbReference>
<evidence type="ECO:0000256" key="4">
    <source>
        <dbReference type="ARBA" id="ARBA00022801"/>
    </source>
</evidence>
<dbReference type="InterPro" id="IPR001314">
    <property type="entry name" value="Peptidase_S1A"/>
</dbReference>
<sequence length="268" mass="28607">MKCLIIFALFFAVASAYSVANPVLADTDGPNGRITGGEKAAERQFPYQVGLSLRKDSSTALWCGGSLISTMWVLTAAHCTDGIPEILVYLGATVRLSPYIRYSVTQDNVIIHEGWDSKAVVNDISLIRIPFTSFTGRINRVRIPSLTGTQSLYTGESAIASGWGFTSDSSSTVSNDLMYTILEVISNEDCAKSYGSSVTSTNICVATPNGSSTCEGDSGGPLVLESSKILIGVTSYGAIEGCELGFPAAFTRVSSYLDWIKEHTGVEY</sequence>
<dbReference type="PROSITE" id="PS50240">
    <property type="entry name" value="TRYPSIN_DOM"/>
    <property type="match status" value="1"/>
</dbReference>
<dbReference type="Gene3D" id="2.40.10.10">
    <property type="entry name" value="Trypsin-like serine proteases"/>
    <property type="match status" value="2"/>
</dbReference>
<dbReference type="OrthoDB" id="5565075at2759"/>
<dbReference type="SUPFAM" id="SSF50494">
    <property type="entry name" value="Trypsin-like serine proteases"/>
    <property type="match status" value="1"/>
</dbReference>
<comment type="similarity">
    <text evidence="1">Belongs to the peptidase S1 family.</text>
</comment>
<keyword evidence="3 9" id="KW-0732">Signal</keyword>
<dbReference type="InterPro" id="IPR001254">
    <property type="entry name" value="Trypsin_dom"/>
</dbReference>
<keyword evidence="2 8" id="KW-0645">Protease</keyword>
<keyword evidence="5 8" id="KW-0720">Serine protease</keyword>
<dbReference type="SMART" id="SM00020">
    <property type="entry name" value="Tryp_SPc"/>
    <property type="match status" value="1"/>
</dbReference>
<dbReference type="FunFam" id="2.40.10.10:FF:000025">
    <property type="entry name" value="serine proteases 1/2"/>
    <property type="match status" value="1"/>
</dbReference>
<dbReference type="PRINTS" id="PR00722">
    <property type="entry name" value="CHYMOTRYPSIN"/>
</dbReference>
<dbReference type="GO" id="GO:0004252">
    <property type="term" value="F:serine-type endopeptidase activity"/>
    <property type="evidence" value="ECO:0007669"/>
    <property type="project" value="InterPro"/>
</dbReference>
<evidence type="ECO:0000256" key="7">
    <source>
        <dbReference type="ARBA" id="ARBA00023157"/>
    </source>
</evidence>
<comment type="caution">
    <text evidence="11">The sequence shown here is derived from an EMBL/GenBank/DDBJ whole genome shotgun (WGS) entry which is preliminary data.</text>
</comment>
<feature type="signal peptide" evidence="9">
    <location>
        <begin position="1"/>
        <end position="16"/>
    </location>
</feature>
<dbReference type="PANTHER" id="PTHR24276:SF98">
    <property type="entry name" value="FI18310P1-RELATED"/>
    <property type="match status" value="1"/>
</dbReference>
<dbReference type="InterPro" id="IPR033116">
    <property type="entry name" value="TRYPSIN_SER"/>
</dbReference>
<evidence type="ECO:0000259" key="10">
    <source>
        <dbReference type="PROSITE" id="PS50240"/>
    </source>
</evidence>
<reference evidence="11" key="1">
    <citation type="submission" date="2020-11" db="EMBL/GenBank/DDBJ databases">
        <authorList>
            <person name="Whitehead M."/>
        </authorList>
    </citation>
    <scope>NUCLEOTIDE SEQUENCE</scope>
    <source>
        <strain evidence="11">EGII</strain>
    </source>
</reference>
<dbReference type="PROSITE" id="PS00134">
    <property type="entry name" value="TRYPSIN_HIS"/>
    <property type="match status" value="1"/>
</dbReference>
<evidence type="ECO:0000256" key="2">
    <source>
        <dbReference type="ARBA" id="ARBA00022670"/>
    </source>
</evidence>
<keyword evidence="6" id="KW-0865">Zymogen</keyword>
<evidence type="ECO:0000256" key="1">
    <source>
        <dbReference type="ARBA" id="ARBA00007664"/>
    </source>
</evidence>
<dbReference type="EMBL" id="CAJHJT010000034">
    <property type="protein sequence ID" value="CAD7004223.1"/>
    <property type="molecule type" value="Genomic_DNA"/>
</dbReference>
<protein>
    <submittedName>
        <fullName evidence="11">(Mediterranean fruit fly) hypothetical protein</fullName>
    </submittedName>
</protein>
<proteinExistence type="inferred from homology"/>
<dbReference type="Proteomes" id="UP000606786">
    <property type="component" value="Unassembled WGS sequence"/>
</dbReference>
<evidence type="ECO:0000313" key="11">
    <source>
        <dbReference type="EMBL" id="CAD7004223.1"/>
    </source>
</evidence>
<feature type="chain" id="PRO_5032927476" evidence="9">
    <location>
        <begin position="17"/>
        <end position="268"/>
    </location>
</feature>
<dbReference type="Pfam" id="PF00089">
    <property type="entry name" value="Trypsin"/>
    <property type="match status" value="1"/>
</dbReference>
<dbReference type="PANTHER" id="PTHR24276">
    <property type="entry name" value="POLYSERASE-RELATED"/>
    <property type="match status" value="1"/>
</dbReference>
<gene>
    <name evidence="11" type="ORF">CCAP1982_LOCUS12642</name>
</gene>
<dbReference type="PROSITE" id="PS00135">
    <property type="entry name" value="TRYPSIN_SER"/>
    <property type="match status" value="1"/>
</dbReference>
<evidence type="ECO:0000256" key="8">
    <source>
        <dbReference type="RuleBase" id="RU363034"/>
    </source>
</evidence>
<keyword evidence="7" id="KW-1015">Disulfide bond</keyword>
<evidence type="ECO:0000256" key="5">
    <source>
        <dbReference type="ARBA" id="ARBA00022825"/>
    </source>
</evidence>
<dbReference type="InterPro" id="IPR043504">
    <property type="entry name" value="Peptidase_S1_PA_chymotrypsin"/>
</dbReference>
<evidence type="ECO:0000256" key="6">
    <source>
        <dbReference type="ARBA" id="ARBA00023145"/>
    </source>
</evidence>
<evidence type="ECO:0000313" key="12">
    <source>
        <dbReference type="Proteomes" id="UP000606786"/>
    </source>
</evidence>
<evidence type="ECO:0000256" key="9">
    <source>
        <dbReference type="SAM" id="SignalP"/>
    </source>
</evidence>
<dbReference type="InterPro" id="IPR050430">
    <property type="entry name" value="Peptidase_S1"/>
</dbReference>
<organism evidence="11 12">
    <name type="scientific">Ceratitis capitata</name>
    <name type="common">Mediterranean fruit fly</name>
    <name type="synonym">Tephritis capitata</name>
    <dbReference type="NCBI Taxonomy" id="7213"/>
    <lineage>
        <taxon>Eukaryota</taxon>
        <taxon>Metazoa</taxon>
        <taxon>Ecdysozoa</taxon>
        <taxon>Arthropoda</taxon>
        <taxon>Hexapoda</taxon>
        <taxon>Insecta</taxon>
        <taxon>Pterygota</taxon>
        <taxon>Neoptera</taxon>
        <taxon>Endopterygota</taxon>
        <taxon>Diptera</taxon>
        <taxon>Brachycera</taxon>
        <taxon>Muscomorpha</taxon>
        <taxon>Tephritoidea</taxon>
        <taxon>Tephritidae</taxon>
        <taxon>Ceratitis</taxon>
        <taxon>Ceratitis</taxon>
    </lineage>
</organism>
<feature type="domain" description="Peptidase S1" evidence="10">
    <location>
        <begin position="34"/>
        <end position="265"/>
    </location>
</feature>
<dbReference type="AlphaFoldDB" id="A0A811V402"/>
<dbReference type="CDD" id="cd00190">
    <property type="entry name" value="Tryp_SPc"/>
    <property type="match status" value="1"/>
</dbReference>
<keyword evidence="4 8" id="KW-0378">Hydrolase</keyword>
<keyword evidence="12" id="KW-1185">Reference proteome</keyword>
<evidence type="ECO:0000256" key="3">
    <source>
        <dbReference type="ARBA" id="ARBA00022729"/>
    </source>
</evidence>
<name>A0A811V402_CERCA</name>
<dbReference type="GO" id="GO:0006508">
    <property type="term" value="P:proteolysis"/>
    <property type="evidence" value="ECO:0007669"/>
    <property type="project" value="UniProtKB-KW"/>
</dbReference>
<accession>A0A811V402</accession>
<dbReference type="InterPro" id="IPR009003">
    <property type="entry name" value="Peptidase_S1_PA"/>
</dbReference>